<gene>
    <name evidence="1" type="ORF">AV530_010965</name>
</gene>
<evidence type="ECO:0000313" key="2">
    <source>
        <dbReference type="Proteomes" id="UP000190648"/>
    </source>
</evidence>
<dbReference type="AlphaFoldDB" id="A0A1V4K8C6"/>
<evidence type="ECO:0000313" key="1">
    <source>
        <dbReference type="EMBL" id="OPJ80712.1"/>
    </source>
</evidence>
<sequence>MITHQTPYMLIRLSFTPDSSSLALLLLEVTLSPSSKDMSGTRDMEGFSTCHQLGWSQLCPVVGLLWS</sequence>
<reference evidence="1 2" key="1">
    <citation type="submission" date="2016-02" db="EMBL/GenBank/DDBJ databases">
        <title>Band-tailed pigeon sequencing and assembly.</title>
        <authorList>
            <person name="Soares A.E."/>
            <person name="Novak B.J."/>
            <person name="Rice E.S."/>
            <person name="O'Connell B."/>
            <person name="Chang D."/>
            <person name="Weber S."/>
            <person name="Shapiro B."/>
        </authorList>
    </citation>
    <scope>NUCLEOTIDE SEQUENCE [LARGE SCALE GENOMIC DNA]</scope>
    <source>
        <strain evidence="1">BTP2013</strain>
        <tissue evidence="1">Blood</tissue>
    </source>
</reference>
<proteinExistence type="predicted"/>
<dbReference type="Proteomes" id="UP000190648">
    <property type="component" value="Unassembled WGS sequence"/>
</dbReference>
<comment type="caution">
    <text evidence="1">The sequence shown here is derived from an EMBL/GenBank/DDBJ whole genome shotgun (WGS) entry which is preliminary data.</text>
</comment>
<keyword evidence="2" id="KW-1185">Reference proteome</keyword>
<accession>A0A1V4K8C6</accession>
<protein>
    <submittedName>
        <fullName evidence="1">Uncharacterized protein</fullName>
    </submittedName>
</protein>
<organism evidence="1 2">
    <name type="scientific">Patagioenas fasciata monilis</name>
    <dbReference type="NCBI Taxonomy" id="372326"/>
    <lineage>
        <taxon>Eukaryota</taxon>
        <taxon>Metazoa</taxon>
        <taxon>Chordata</taxon>
        <taxon>Craniata</taxon>
        <taxon>Vertebrata</taxon>
        <taxon>Euteleostomi</taxon>
        <taxon>Archelosauria</taxon>
        <taxon>Archosauria</taxon>
        <taxon>Dinosauria</taxon>
        <taxon>Saurischia</taxon>
        <taxon>Theropoda</taxon>
        <taxon>Coelurosauria</taxon>
        <taxon>Aves</taxon>
        <taxon>Neognathae</taxon>
        <taxon>Neoaves</taxon>
        <taxon>Columbimorphae</taxon>
        <taxon>Columbiformes</taxon>
        <taxon>Columbidae</taxon>
        <taxon>Patagioenas</taxon>
    </lineage>
</organism>
<name>A0A1V4K8C6_PATFA</name>
<dbReference type="EMBL" id="LSYS01004200">
    <property type="protein sequence ID" value="OPJ80712.1"/>
    <property type="molecule type" value="Genomic_DNA"/>
</dbReference>